<dbReference type="RefSeq" id="WP_065394061.1">
    <property type="nucleotide sequence ID" value="NZ_MAYH01000012.1"/>
</dbReference>
<dbReference type="Proteomes" id="UP000092651">
    <property type="component" value="Unassembled WGS sequence"/>
</dbReference>
<organism evidence="1 2">
    <name type="scientific">Chryseobacterium artocarpi</name>
    <dbReference type="NCBI Taxonomy" id="1414727"/>
    <lineage>
        <taxon>Bacteria</taxon>
        <taxon>Pseudomonadati</taxon>
        <taxon>Bacteroidota</taxon>
        <taxon>Flavobacteriia</taxon>
        <taxon>Flavobacteriales</taxon>
        <taxon>Weeksellaceae</taxon>
        <taxon>Chryseobacterium group</taxon>
        <taxon>Chryseobacterium</taxon>
    </lineage>
</organism>
<sequence length="143" mass="16775">MKNLEEKFWLWSLEKQNHMYANIEIKDCQKEIFASLNAQLSAIDENLIFEFSPIHESGIREFSISADGMKESSANVRKLIMLSPDLENWKFNAFSQRIPKDNYTINYEGYNISYDDIFYRYSTSSKGPGIELNIRDYDETGKM</sequence>
<dbReference type="OrthoDB" id="9151249at2"/>
<name>A0A1B8ZXS6_9FLAO</name>
<protein>
    <submittedName>
        <fullName evidence="1">Uncharacterized protein</fullName>
    </submittedName>
</protein>
<comment type="caution">
    <text evidence="1">The sequence shown here is derived from an EMBL/GenBank/DDBJ whole genome shotgun (WGS) entry which is preliminary data.</text>
</comment>
<keyword evidence="2" id="KW-1185">Reference proteome</keyword>
<gene>
    <name evidence="1" type="ORF">BBI01_06790</name>
</gene>
<dbReference type="AlphaFoldDB" id="A0A1B8ZXS6"/>
<dbReference type="EMBL" id="MAYH01000012">
    <property type="protein sequence ID" value="OCA76392.1"/>
    <property type="molecule type" value="Genomic_DNA"/>
</dbReference>
<proteinExistence type="predicted"/>
<reference evidence="1 2" key="1">
    <citation type="submission" date="2016-07" db="EMBL/GenBank/DDBJ databases">
        <authorList>
            <person name="Jeong J.-J."/>
            <person name="Kim D.W."/>
            <person name="Sang M.K."/>
            <person name="Choi I.-G."/>
            <person name="Kim K.D."/>
        </authorList>
    </citation>
    <scope>NUCLEOTIDE SEQUENCE [LARGE SCALE GENOMIC DNA]</scope>
    <source>
        <strain evidence="1 2">UTM-3</strain>
    </source>
</reference>
<accession>A0A1B8ZXS6</accession>
<evidence type="ECO:0000313" key="1">
    <source>
        <dbReference type="EMBL" id="OCA76392.1"/>
    </source>
</evidence>
<evidence type="ECO:0000313" key="2">
    <source>
        <dbReference type="Proteomes" id="UP000092651"/>
    </source>
</evidence>